<dbReference type="SUPFAM" id="SSF48452">
    <property type="entry name" value="TPR-like"/>
    <property type="match status" value="1"/>
</dbReference>
<dbReference type="STRING" id="1120923.SAMN02746095_02185"/>
<accession>A0A0D6PI53</accession>
<dbReference type="InterPro" id="IPR011990">
    <property type="entry name" value="TPR-like_helical_dom_sf"/>
</dbReference>
<gene>
    <name evidence="1" type="ORF">Aam_061_002</name>
</gene>
<dbReference type="RefSeq" id="WP_048879277.1">
    <property type="nucleotide sequence ID" value="NZ_BANC01000060.1"/>
</dbReference>
<protein>
    <submittedName>
        <fullName evidence="1">Flp pilus assembly protein</fullName>
    </submittedName>
</protein>
<dbReference type="Gene3D" id="1.25.40.10">
    <property type="entry name" value="Tetratricopeptide repeat domain"/>
    <property type="match status" value="1"/>
</dbReference>
<keyword evidence="2" id="KW-1185">Reference proteome</keyword>
<reference evidence="1 2" key="1">
    <citation type="submission" date="2012-11" db="EMBL/GenBank/DDBJ databases">
        <title>Whole genome sequence of Acidocella aminolytica 101 = DSM 11237.</title>
        <authorList>
            <person name="Azuma Y."/>
            <person name="Higashiura N."/>
            <person name="Hirakawa H."/>
            <person name="Matsushita K."/>
        </authorList>
    </citation>
    <scope>NUCLEOTIDE SEQUENCE [LARGE SCALE GENOMIC DNA]</scope>
    <source>
        <strain evidence="2">101 / DSM 11237</strain>
    </source>
</reference>
<dbReference type="Proteomes" id="UP000032668">
    <property type="component" value="Unassembled WGS sequence"/>
</dbReference>
<sequence>MLLLGKGALAEAELHARNAVRIAPQNAQAHNLMGLVLNEANHPQIGEYHYRWVLEPADGEEPITLANLAWSLKAPRTD</sequence>
<dbReference type="EMBL" id="BANC01000060">
    <property type="protein sequence ID" value="GAN80883.1"/>
    <property type="molecule type" value="Genomic_DNA"/>
</dbReference>
<comment type="caution">
    <text evidence="1">The sequence shown here is derived from an EMBL/GenBank/DDBJ whole genome shotgun (WGS) entry which is preliminary data.</text>
</comment>
<dbReference type="AlphaFoldDB" id="A0A0D6PI53"/>
<evidence type="ECO:0000313" key="1">
    <source>
        <dbReference type="EMBL" id="GAN80883.1"/>
    </source>
</evidence>
<name>A0A0D6PI53_9PROT</name>
<proteinExistence type="predicted"/>
<evidence type="ECO:0000313" key="2">
    <source>
        <dbReference type="Proteomes" id="UP000032668"/>
    </source>
</evidence>
<organism evidence="1 2">
    <name type="scientific">Acidocella aminolytica 101 = DSM 11237</name>
    <dbReference type="NCBI Taxonomy" id="1120923"/>
    <lineage>
        <taxon>Bacteria</taxon>
        <taxon>Pseudomonadati</taxon>
        <taxon>Pseudomonadota</taxon>
        <taxon>Alphaproteobacteria</taxon>
        <taxon>Acetobacterales</taxon>
        <taxon>Acidocellaceae</taxon>
        <taxon>Acidocella</taxon>
    </lineage>
</organism>